<evidence type="ECO:0000256" key="6">
    <source>
        <dbReference type="ARBA" id="ARBA00022989"/>
    </source>
</evidence>
<feature type="domain" description="Cation-transporting P-type ATPase N-terminal" evidence="9">
    <location>
        <begin position="1"/>
        <end position="65"/>
    </location>
</feature>
<dbReference type="SFLD" id="SFLDF00027">
    <property type="entry name" value="p-type_atpase"/>
    <property type="match status" value="1"/>
</dbReference>
<feature type="transmembrane region" description="Helical" evidence="8">
    <location>
        <begin position="805"/>
        <end position="825"/>
    </location>
</feature>
<protein>
    <submittedName>
        <fullName evidence="10">ATPase</fullName>
    </submittedName>
</protein>
<evidence type="ECO:0000313" key="11">
    <source>
        <dbReference type="Proteomes" id="UP000597338"/>
    </source>
</evidence>
<feature type="transmembrane region" description="Helical" evidence="8">
    <location>
        <begin position="661"/>
        <end position="679"/>
    </location>
</feature>
<feature type="transmembrane region" description="Helical" evidence="8">
    <location>
        <begin position="773"/>
        <end position="793"/>
    </location>
</feature>
<dbReference type="InterPro" id="IPR008250">
    <property type="entry name" value="ATPase_P-typ_transduc_dom_A_sf"/>
</dbReference>
<dbReference type="PRINTS" id="PR00119">
    <property type="entry name" value="CATATPASE"/>
</dbReference>
<evidence type="ECO:0000256" key="4">
    <source>
        <dbReference type="ARBA" id="ARBA00022840"/>
    </source>
</evidence>
<dbReference type="PROSITE" id="PS00154">
    <property type="entry name" value="ATPASE_E1_E2"/>
    <property type="match status" value="1"/>
</dbReference>
<feature type="transmembrane region" description="Helical" evidence="8">
    <location>
        <begin position="261"/>
        <end position="281"/>
    </location>
</feature>
<feature type="transmembrane region" description="Helical" evidence="8">
    <location>
        <begin position="739"/>
        <end position="761"/>
    </location>
</feature>
<keyword evidence="5" id="KW-1278">Translocase</keyword>
<feature type="transmembrane region" description="Helical" evidence="8">
    <location>
        <begin position="44"/>
        <end position="63"/>
    </location>
</feature>
<organism evidence="10 11">
    <name type="scientific">Parapedobacter defluvii</name>
    <dbReference type="NCBI Taxonomy" id="2045106"/>
    <lineage>
        <taxon>Bacteria</taxon>
        <taxon>Pseudomonadati</taxon>
        <taxon>Bacteroidota</taxon>
        <taxon>Sphingobacteriia</taxon>
        <taxon>Sphingobacteriales</taxon>
        <taxon>Sphingobacteriaceae</taxon>
        <taxon>Parapedobacter</taxon>
    </lineage>
</organism>
<keyword evidence="4" id="KW-0067">ATP-binding</keyword>
<evidence type="ECO:0000256" key="7">
    <source>
        <dbReference type="ARBA" id="ARBA00023136"/>
    </source>
</evidence>
<comment type="caution">
    <text evidence="10">The sequence shown here is derived from an EMBL/GenBank/DDBJ whole genome shotgun (WGS) entry which is preliminary data.</text>
</comment>
<gene>
    <name evidence="10" type="ORF">GCM10011386_26490</name>
</gene>
<dbReference type="Gene3D" id="3.40.50.1000">
    <property type="entry name" value="HAD superfamily/HAD-like"/>
    <property type="match status" value="1"/>
</dbReference>
<dbReference type="PANTHER" id="PTHR42861">
    <property type="entry name" value="CALCIUM-TRANSPORTING ATPASE"/>
    <property type="match status" value="1"/>
</dbReference>
<dbReference type="SUPFAM" id="SSF81653">
    <property type="entry name" value="Calcium ATPase, transduction domain A"/>
    <property type="match status" value="1"/>
</dbReference>
<evidence type="ECO:0000256" key="1">
    <source>
        <dbReference type="ARBA" id="ARBA00004141"/>
    </source>
</evidence>
<evidence type="ECO:0000256" key="8">
    <source>
        <dbReference type="SAM" id="Phobius"/>
    </source>
</evidence>
<dbReference type="InterPro" id="IPR023298">
    <property type="entry name" value="ATPase_P-typ_TM_dom_sf"/>
</dbReference>
<dbReference type="Pfam" id="PF00689">
    <property type="entry name" value="Cation_ATPase_C"/>
    <property type="match status" value="1"/>
</dbReference>
<keyword evidence="6 8" id="KW-1133">Transmembrane helix</keyword>
<keyword evidence="2 8" id="KW-0812">Transmembrane</keyword>
<dbReference type="Pfam" id="PF00690">
    <property type="entry name" value="Cation_ATPase_N"/>
    <property type="match status" value="1"/>
</dbReference>
<evidence type="ECO:0000256" key="3">
    <source>
        <dbReference type="ARBA" id="ARBA00022741"/>
    </source>
</evidence>
<keyword evidence="11" id="KW-1185">Reference proteome</keyword>
<dbReference type="SUPFAM" id="SSF56784">
    <property type="entry name" value="HAD-like"/>
    <property type="match status" value="1"/>
</dbReference>
<dbReference type="Pfam" id="PF00122">
    <property type="entry name" value="E1-E2_ATPase"/>
    <property type="match status" value="1"/>
</dbReference>
<keyword evidence="3" id="KW-0547">Nucleotide-binding</keyword>
<dbReference type="InterPro" id="IPR006068">
    <property type="entry name" value="ATPase_P-typ_cation-transptr_C"/>
</dbReference>
<dbReference type="Proteomes" id="UP000597338">
    <property type="component" value="Unassembled WGS sequence"/>
</dbReference>
<comment type="subcellular location">
    <subcellularLocation>
        <location evidence="1">Membrane</location>
        <topology evidence="1">Multi-pass membrane protein</topology>
    </subcellularLocation>
</comment>
<dbReference type="InterPro" id="IPR036412">
    <property type="entry name" value="HAD-like_sf"/>
</dbReference>
<feature type="transmembrane region" description="Helical" evidence="8">
    <location>
        <begin position="630"/>
        <end position="655"/>
    </location>
</feature>
<feature type="transmembrane region" description="Helical" evidence="8">
    <location>
        <begin position="220"/>
        <end position="241"/>
    </location>
</feature>
<evidence type="ECO:0000256" key="2">
    <source>
        <dbReference type="ARBA" id="ARBA00022692"/>
    </source>
</evidence>
<evidence type="ECO:0000313" key="10">
    <source>
        <dbReference type="EMBL" id="GGC33069.1"/>
    </source>
</evidence>
<dbReference type="InterPro" id="IPR001757">
    <property type="entry name" value="P_typ_ATPase"/>
</dbReference>
<dbReference type="InterPro" id="IPR018303">
    <property type="entry name" value="ATPase_P-typ_P_site"/>
</dbReference>
<evidence type="ECO:0000256" key="5">
    <source>
        <dbReference type="ARBA" id="ARBA00022967"/>
    </source>
</evidence>
<reference evidence="11" key="1">
    <citation type="journal article" date="2019" name="Int. J. Syst. Evol. Microbiol.">
        <title>The Global Catalogue of Microorganisms (GCM) 10K type strain sequencing project: providing services to taxonomists for standard genome sequencing and annotation.</title>
        <authorList>
            <consortium name="The Broad Institute Genomics Platform"/>
            <consortium name="The Broad Institute Genome Sequencing Center for Infectious Disease"/>
            <person name="Wu L."/>
            <person name="Ma J."/>
        </authorList>
    </citation>
    <scope>NUCLEOTIDE SEQUENCE [LARGE SCALE GENOMIC DNA]</scope>
    <source>
        <strain evidence="11">CGMCC 1.15342</strain>
    </source>
</reference>
<keyword evidence="7 8" id="KW-0472">Membrane</keyword>
<dbReference type="RefSeq" id="WP_188751467.1">
    <property type="nucleotide sequence ID" value="NZ_BMIK01000009.1"/>
</dbReference>
<dbReference type="SUPFAM" id="SSF81665">
    <property type="entry name" value="Calcium ATPase, transmembrane domain M"/>
    <property type="match status" value="1"/>
</dbReference>
<feature type="transmembrane region" description="Helical" evidence="8">
    <location>
        <begin position="69"/>
        <end position="85"/>
    </location>
</feature>
<dbReference type="EMBL" id="BMIK01000009">
    <property type="protein sequence ID" value="GGC33069.1"/>
    <property type="molecule type" value="Genomic_DNA"/>
</dbReference>
<dbReference type="InterPro" id="IPR023299">
    <property type="entry name" value="ATPase_P-typ_cyto_dom_N"/>
</dbReference>
<accession>A0ABQ1M3L5</accession>
<dbReference type="InterPro" id="IPR059000">
    <property type="entry name" value="ATPase_P-type_domA"/>
</dbReference>
<feature type="transmembrane region" description="Helical" evidence="8">
    <location>
        <begin position="706"/>
        <end position="727"/>
    </location>
</feature>
<evidence type="ECO:0000259" key="9">
    <source>
        <dbReference type="SMART" id="SM00831"/>
    </source>
</evidence>
<dbReference type="InterPro" id="IPR044492">
    <property type="entry name" value="P_typ_ATPase_HD_dom"/>
</dbReference>
<dbReference type="NCBIfam" id="TIGR01494">
    <property type="entry name" value="ATPase_P-type"/>
    <property type="match status" value="2"/>
</dbReference>
<sequence>MSYHIPGHLKGLTDSEVAASRKQYGYNQLDAAPKSSGLLLLIDILKEPMLILLIVISFIYVAVGDYGEAAFMFAAIVAVSAISFYQDNRSKKALEALEKLNEPLSRVIRNSTVVDIPTHEIAVGDLCITEEGKIINADGRIVHSNDFSVNEASLTGESFSVFKDSQAEDNQVYSGTLTVSGLAVFEVTKIGKETRIGRIGESLLTIKAEPSPLQLQIARFVKTMAVIGIVIFLMVCIFRYYQTGDFIASLLNGLTLAMSVLPEEIPVAFTTFMALGAWKLMQEGIIIKRSSIVETLGSTTVICTDKTGTITENSMHLIALYDFRTDKRYGDDAFNDPELSTLISYAMWSSEPAPFDPMEKTLHSVYEQTQPNDLRGDYRMFHEYPLEGKPPMMTHVFENARKDRIVAAKGAPEALLSVSRLSAKEKERVRDQIKAFAQQGYRVLGVAKSQFEGGDFPEKQQDFPFEFLGLTVFYDPPKKGIKDVFQRIYEAGIAVKVITGDNADTTNAIASQAGIVSDAPPVNGDEIINHTEEELMQLSARTTLFTRMFPEAKLAVVNALKKRGEVVAMLGDGVNDGPALKAAHIGVAMGNKGTEIAKSAAALVITNDDLGKLITGIAAGRRIYANIKKAVQYIISIHIPIILTVSLPLFLGWVFPQIFTPVHVIFLELVMGPTCSIVYENEPMERNAMQRPPRIMTDTFLNGRELTISIVQGLVITAGVLFAYQLAVQTGGDEAKTRTLVFTTLIFANILLSFVNRSFFYSVFERLRSRNRLLTGITVLVLVILFAILYVAPLSRFFDVTPLRVTELGICLVIASVSVLWFEFYKLFRRKRHTLPAQARLAHDGSEKGA</sequence>
<dbReference type="PRINTS" id="PR00120">
    <property type="entry name" value="HATPASE"/>
</dbReference>
<dbReference type="SFLD" id="SFLDS00003">
    <property type="entry name" value="Haloacid_Dehalogenase"/>
    <property type="match status" value="1"/>
</dbReference>
<dbReference type="InterPro" id="IPR004014">
    <property type="entry name" value="ATPase_P-typ_cation-transptr_N"/>
</dbReference>
<dbReference type="Gene3D" id="1.20.1110.10">
    <property type="entry name" value="Calcium-transporting ATPase, transmembrane domain"/>
    <property type="match status" value="1"/>
</dbReference>
<dbReference type="SFLD" id="SFLDG00002">
    <property type="entry name" value="C1.7:_P-type_atpase_like"/>
    <property type="match status" value="1"/>
</dbReference>
<dbReference type="Gene3D" id="3.40.1110.10">
    <property type="entry name" value="Calcium-transporting ATPase, cytoplasmic domain N"/>
    <property type="match status" value="1"/>
</dbReference>
<dbReference type="SMART" id="SM00831">
    <property type="entry name" value="Cation_ATPase_N"/>
    <property type="match status" value="1"/>
</dbReference>
<dbReference type="InterPro" id="IPR023214">
    <property type="entry name" value="HAD_sf"/>
</dbReference>
<name>A0ABQ1M3L5_9SPHI</name>
<dbReference type="Pfam" id="PF00702">
    <property type="entry name" value="Hydrolase"/>
    <property type="match status" value="1"/>
</dbReference>
<proteinExistence type="predicted"/>
<dbReference type="Gene3D" id="2.70.150.10">
    <property type="entry name" value="Calcium-transporting ATPase, cytoplasmic transduction domain A"/>
    <property type="match status" value="1"/>
</dbReference>